<accession>A0ABU6RGW9</accession>
<keyword evidence="3" id="KW-1185">Reference proteome</keyword>
<gene>
    <name evidence="2" type="ORF">PIB30_046055</name>
</gene>
<proteinExistence type="predicted"/>
<dbReference type="Proteomes" id="UP001341840">
    <property type="component" value="Unassembled WGS sequence"/>
</dbReference>
<evidence type="ECO:0000313" key="3">
    <source>
        <dbReference type="Proteomes" id="UP001341840"/>
    </source>
</evidence>
<organism evidence="2 3">
    <name type="scientific">Stylosanthes scabra</name>
    <dbReference type="NCBI Taxonomy" id="79078"/>
    <lineage>
        <taxon>Eukaryota</taxon>
        <taxon>Viridiplantae</taxon>
        <taxon>Streptophyta</taxon>
        <taxon>Embryophyta</taxon>
        <taxon>Tracheophyta</taxon>
        <taxon>Spermatophyta</taxon>
        <taxon>Magnoliopsida</taxon>
        <taxon>eudicotyledons</taxon>
        <taxon>Gunneridae</taxon>
        <taxon>Pentapetalae</taxon>
        <taxon>rosids</taxon>
        <taxon>fabids</taxon>
        <taxon>Fabales</taxon>
        <taxon>Fabaceae</taxon>
        <taxon>Papilionoideae</taxon>
        <taxon>50 kb inversion clade</taxon>
        <taxon>dalbergioids sensu lato</taxon>
        <taxon>Dalbergieae</taxon>
        <taxon>Pterocarpus clade</taxon>
        <taxon>Stylosanthes</taxon>
    </lineage>
</organism>
<name>A0ABU6RGW9_9FABA</name>
<reference evidence="2 3" key="1">
    <citation type="journal article" date="2023" name="Plants (Basel)">
        <title>Bridging the Gap: Combining Genomics and Transcriptomics Approaches to Understand Stylosanthes scabra, an Orphan Legume from the Brazilian Caatinga.</title>
        <authorList>
            <person name="Ferreira-Neto J.R.C."/>
            <person name="da Silva M.D."/>
            <person name="Binneck E."/>
            <person name="de Melo N.F."/>
            <person name="da Silva R.H."/>
            <person name="de Melo A.L.T.M."/>
            <person name="Pandolfi V."/>
            <person name="Bustamante F.O."/>
            <person name="Brasileiro-Vidal A.C."/>
            <person name="Benko-Iseppon A.M."/>
        </authorList>
    </citation>
    <scope>NUCLEOTIDE SEQUENCE [LARGE SCALE GENOMIC DNA]</scope>
    <source>
        <tissue evidence="2">Leaves</tissue>
    </source>
</reference>
<evidence type="ECO:0000313" key="2">
    <source>
        <dbReference type="EMBL" id="MED6123094.1"/>
    </source>
</evidence>
<feature type="region of interest" description="Disordered" evidence="1">
    <location>
        <begin position="54"/>
        <end position="81"/>
    </location>
</feature>
<evidence type="ECO:0000256" key="1">
    <source>
        <dbReference type="SAM" id="MobiDB-lite"/>
    </source>
</evidence>
<protein>
    <submittedName>
        <fullName evidence="2">Uncharacterized protein</fullName>
    </submittedName>
</protein>
<sequence>MSGEMVYRPYVDGSHGQMQVDLNEPASHPSQMFMTYAGTPPSAYMQEPYVVAPEVAPDSAPDDPAEHDRDGDDGAVPMGRGRRVHRRRVLSLWQLKTCSGYVYLLVRTYVSLNLVVHV</sequence>
<comment type="caution">
    <text evidence="2">The sequence shown here is derived from an EMBL/GenBank/DDBJ whole genome shotgun (WGS) entry which is preliminary data.</text>
</comment>
<dbReference type="EMBL" id="JASCZI010030493">
    <property type="protein sequence ID" value="MED6123094.1"/>
    <property type="molecule type" value="Genomic_DNA"/>
</dbReference>